<evidence type="ECO:0000313" key="2">
    <source>
        <dbReference type="Proteomes" id="UP000298588"/>
    </source>
</evidence>
<dbReference type="Proteomes" id="UP000298588">
    <property type="component" value="Chromosome"/>
</dbReference>
<dbReference type="AlphaFoldDB" id="A0A4D7QGV0"/>
<sequence>MADDTATEPKRCLFGPDDMRLMRRKFDEDCERLGVFCEDDKNREAVGRAVVRSFERGLVDPGTSKSQA</sequence>
<dbReference type="RefSeq" id="WP_137098413.1">
    <property type="nucleotide sequence ID" value="NZ_CP039865.1"/>
</dbReference>
<reference evidence="1 2" key="1">
    <citation type="submission" date="2019-04" db="EMBL/GenBank/DDBJ databases">
        <title>Phreatobacter aquaticus sp. nov.</title>
        <authorList>
            <person name="Choi A."/>
            <person name="Baek K."/>
        </authorList>
    </citation>
    <scope>NUCLEOTIDE SEQUENCE [LARGE SCALE GENOMIC DNA]</scope>
    <source>
        <strain evidence="1 2">NMCR1094</strain>
    </source>
</reference>
<keyword evidence="2" id="KW-1185">Reference proteome</keyword>
<dbReference type="KEGG" id="paqt:E8L99_04435"/>
<proteinExistence type="predicted"/>
<name>A0A4D7QGV0_9HYPH</name>
<accession>A0A4D7QGV0</accession>
<dbReference type="OrthoDB" id="8480970at2"/>
<gene>
    <name evidence="1" type="ORF">E8L99_04435</name>
</gene>
<dbReference type="EMBL" id="CP039865">
    <property type="protein sequence ID" value="QCK85079.1"/>
    <property type="molecule type" value="Genomic_DNA"/>
</dbReference>
<protein>
    <submittedName>
        <fullName evidence="1">Uncharacterized protein</fullName>
    </submittedName>
</protein>
<organism evidence="1 2">
    <name type="scientific">Phreatobacter aquaticus</name>
    <dbReference type="NCBI Taxonomy" id="2570229"/>
    <lineage>
        <taxon>Bacteria</taxon>
        <taxon>Pseudomonadati</taxon>
        <taxon>Pseudomonadota</taxon>
        <taxon>Alphaproteobacteria</taxon>
        <taxon>Hyphomicrobiales</taxon>
        <taxon>Phreatobacteraceae</taxon>
        <taxon>Phreatobacter</taxon>
    </lineage>
</organism>
<evidence type="ECO:0000313" key="1">
    <source>
        <dbReference type="EMBL" id="QCK85079.1"/>
    </source>
</evidence>